<dbReference type="GO" id="GO:0043138">
    <property type="term" value="F:3'-5' DNA helicase activity"/>
    <property type="evidence" value="ECO:0007669"/>
    <property type="project" value="UniProtKB-EC"/>
</dbReference>
<dbReference type="SUPFAM" id="SSF50249">
    <property type="entry name" value="Nucleic acid-binding proteins"/>
    <property type="match status" value="1"/>
</dbReference>
<comment type="catalytic activity">
    <reaction evidence="14">
        <text>ATP + H2O = ADP + phosphate + H(+)</text>
        <dbReference type="Rhea" id="RHEA:13065"/>
        <dbReference type="ChEBI" id="CHEBI:15377"/>
        <dbReference type="ChEBI" id="CHEBI:15378"/>
        <dbReference type="ChEBI" id="CHEBI:30616"/>
        <dbReference type="ChEBI" id="CHEBI:43474"/>
        <dbReference type="ChEBI" id="CHEBI:456216"/>
        <dbReference type="EC" id="5.6.2.4"/>
    </reaction>
</comment>
<keyword evidence="6 19" id="KW-0347">Helicase</keyword>
<dbReference type="InterPro" id="IPR047112">
    <property type="entry name" value="RecG/Mfd"/>
</dbReference>
<dbReference type="Pfam" id="PF19833">
    <property type="entry name" value="RecG_dom3_C"/>
    <property type="match status" value="1"/>
</dbReference>
<dbReference type="SUPFAM" id="SSF52540">
    <property type="entry name" value="P-loop containing nucleoside triphosphate hydrolases"/>
    <property type="match status" value="2"/>
</dbReference>
<dbReference type="NCBIfam" id="NF008163">
    <property type="entry name" value="PRK10917.1-1"/>
    <property type="match status" value="1"/>
</dbReference>
<dbReference type="InterPro" id="IPR004609">
    <property type="entry name" value="ATP-dep_DNA_helicase_RecG"/>
</dbReference>
<dbReference type="CDD" id="cd17992">
    <property type="entry name" value="DEXHc_RecG"/>
    <property type="match status" value="1"/>
</dbReference>
<keyword evidence="3" id="KW-0547">Nucleotide-binding</keyword>
<dbReference type="Gene3D" id="3.40.50.300">
    <property type="entry name" value="P-loop containing nucleotide triphosphate hydrolases"/>
    <property type="match status" value="2"/>
</dbReference>
<evidence type="ECO:0000256" key="8">
    <source>
        <dbReference type="ARBA" id="ARBA00023125"/>
    </source>
</evidence>
<dbReference type="InterPro" id="IPR014001">
    <property type="entry name" value="Helicase_ATP-bd"/>
</dbReference>
<dbReference type="EMBL" id="UOFO01000017">
    <property type="protein sequence ID" value="VAW83649.1"/>
    <property type="molecule type" value="Genomic_DNA"/>
</dbReference>
<evidence type="ECO:0000256" key="10">
    <source>
        <dbReference type="ARBA" id="ARBA00023204"/>
    </source>
</evidence>
<accession>A0A3B0ZBM1</accession>
<dbReference type="GO" id="GO:0003677">
    <property type="term" value="F:DNA binding"/>
    <property type="evidence" value="ECO:0007669"/>
    <property type="project" value="UniProtKB-KW"/>
</dbReference>
<dbReference type="Pfam" id="PF00270">
    <property type="entry name" value="DEAD"/>
    <property type="match status" value="1"/>
</dbReference>
<evidence type="ECO:0000256" key="14">
    <source>
        <dbReference type="ARBA" id="ARBA00048988"/>
    </source>
</evidence>
<comment type="catalytic activity">
    <reaction evidence="12">
        <text>Couples ATP hydrolysis with the unwinding of duplex DNA by translocating in the 3'-5' direction.</text>
        <dbReference type="EC" id="5.6.2.4"/>
    </reaction>
</comment>
<name>A0A3B0ZBM1_9ZZZZ</name>
<keyword evidence="11" id="KW-0413">Isomerase</keyword>
<keyword evidence="7" id="KW-0067">ATP-binding</keyword>
<dbReference type="InterPro" id="IPR001650">
    <property type="entry name" value="Helicase_C-like"/>
</dbReference>
<keyword evidence="10" id="KW-0234">DNA repair</keyword>
<dbReference type="NCBIfam" id="NF008165">
    <property type="entry name" value="PRK10917.1-3"/>
    <property type="match status" value="1"/>
</dbReference>
<dbReference type="NCBIfam" id="NF008168">
    <property type="entry name" value="PRK10917.2-2"/>
    <property type="match status" value="1"/>
</dbReference>
<evidence type="ECO:0000256" key="11">
    <source>
        <dbReference type="ARBA" id="ARBA00023235"/>
    </source>
</evidence>
<evidence type="ECO:0000256" key="16">
    <source>
        <dbReference type="ARBA" id="ARBA00049819"/>
    </source>
</evidence>
<dbReference type="Gene3D" id="2.40.50.140">
    <property type="entry name" value="Nucleic acid-binding proteins"/>
    <property type="match status" value="1"/>
</dbReference>
<feature type="domain" description="Helicase C-terminal" evidence="18">
    <location>
        <begin position="493"/>
        <end position="639"/>
    </location>
</feature>
<evidence type="ECO:0000313" key="19">
    <source>
        <dbReference type="EMBL" id="VAW83649.1"/>
    </source>
</evidence>
<feature type="domain" description="Helicase ATP-binding" evidence="17">
    <location>
        <begin position="295"/>
        <end position="460"/>
    </location>
</feature>
<evidence type="ECO:0000256" key="5">
    <source>
        <dbReference type="ARBA" id="ARBA00022801"/>
    </source>
</evidence>
<evidence type="ECO:0000259" key="17">
    <source>
        <dbReference type="PROSITE" id="PS51192"/>
    </source>
</evidence>
<reference evidence="19" key="1">
    <citation type="submission" date="2018-06" db="EMBL/GenBank/DDBJ databases">
        <authorList>
            <person name="Zhirakovskaya E."/>
        </authorList>
    </citation>
    <scope>NUCLEOTIDE SEQUENCE</scope>
</reference>
<dbReference type="PROSITE" id="PS51192">
    <property type="entry name" value="HELICASE_ATP_BIND_1"/>
    <property type="match status" value="1"/>
</dbReference>
<dbReference type="SMART" id="SM00487">
    <property type="entry name" value="DEXDc"/>
    <property type="match status" value="1"/>
</dbReference>
<proteinExistence type="inferred from homology"/>
<dbReference type="InterPro" id="IPR045562">
    <property type="entry name" value="RecG_dom3_C"/>
</dbReference>
<evidence type="ECO:0000256" key="9">
    <source>
        <dbReference type="ARBA" id="ARBA00023172"/>
    </source>
</evidence>
<dbReference type="EC" id="5.6.2.4" evidence="13"/>
<dbReference type="AlphaFoldDB" id="A0A3B0ZBM1"/>
<dbReference type="SMART" id="SM00490">
    <property type="entry name" value="HELICc"/>
    <property type="match status" value="1"/>
</dbReference>
<evidence type="ECO:0000259" key="18">
    <source>
        <dbReference type="PROSITE" id="PS51194"/>
    </source>
</evidence>
<keyword evidence="5 19" id="KW-0378">Hydrolase</keyword>
<evidence type="ECO:0000256" key="3">
    <source>
        <dbReference type="ARBA" id="ARBA00022741"/>
    </source>
</evidence>
<evidence type="ECO:0000256" key="4">
    <source>
        <dbReference type="ARBA" id="ARBA00022763"/>
    </source>
</evidence>
<dbReference type="NCBIfam" id="TIGR00643">
    <property type="entry name" value="recG"/>
    <property type="match status" value="1"/>
</dbReference>
<dbReference type="GO" id="GO:0016887">
    <property type="term" value="F:ATP hydrolysis activity"/>
    <property type="evidence" value="ECO:0007669"/>
    <property type="project" value="RHEA"/>
</dbReference>
<evidence type="ECO:0000256" key="2">
    <source>
        <dbReference type="ARBA" id="ARBA00017846"/>
    </source>
</evidence>
<gene>
    <name evidence="19" type="ORF">MNBD_GAMMA16-926</name>
</gene>
<dbReference type="Pfam" id="PF00271">
    <property type="entry name" value="Helicase_C"/>
    <property type="match status" value="1"/>
</dbReference>
<keyword evidence="8" id="KW-0238">DNA-binding</keyword>
<dbReference type="PANTHER" id="PTHR47964:SF1">
    <property type="entry name" value="ATP-DEPENDENT DNA HELICASE HOMOLOG RECG, CHLOROPLASTIC"/>
    <property type="match status" value="1"/>
</dbReference>
<dbReference type="NCBIfam" id="NF008166">
    <property type="entry name" value="PRK10917.1-4"/>
    <property type="match status" value="1"/>
</dbReference>
<dbReference type="FunFam" id="3.40.50.300:FF:000391">
    <property type="entry name" value="ATP-dependent DNA helicase RecG"/>
    <property type="match status" value="1"/>
</dbReference>
<dbReference type="InterPro" id="IPR033454">
    <property type="entry name" value="RecG_wedge"/>
</dbReference>
<dbReference type="InterPro" id="IPR027417">
    <property type="entry name" value="P-loop_NTPase"/>
</dbReference>
<keyword evidence="4" id="KW-0227">DNA damage</keyword>
<dbReference type="GO" id="GO:0006281">
    <property type="term" value="P:DNA repair"/>
    <property type="evidence" value="ECO:0007669"/>
    <property type="project" value="UniProtKB-KW"/>
</dbReference>
<comment type="similarity">
    <text evidence="1">Belongs to the helicase family. RecG subfamily.</text>
</comment>
<dbReference type="InterPro" id="IPR012340">
    <property type="entry name" value="NA-bd_OB-fold"/>
</dbReference>
<evidence type="ECO:0000256" key="6">
    <source>
        <dbReference type="ARBA" id="ARBA00022806"/>
    </source>
</evidence>
<dbReference type="CDD" id="cd04488">
    <property type="entry name" value="RecG_wedge_OBF"/>
    <property type="match status" value="1"/>
</dbReference>
<dbReference type="GO" id="GO:0006310">
    <property type="term" value="P:DNA recombination"/>
    <property type="evidence" value="ECO:0007669"/>
    <property type="project" value="UniProtKB-KW"/>
</dbReference>
<evidence type="ECO:0000256" key="1">
    <source>
        <dbReference type="ARBA" id="ARBA00007504"/>
    </source>
</evidence>
<dbReference type="GO" id="GO:0005524">
    <property type="term" value="F:ATP binding"/>
    <property type="evidence" value="ECO:0007669"/>
    <property type="project" value="UniProtKB-KW"/>
</dbReference>
<dbReference type="InterPro" id="IPR011545">
    <property type="entry name" value="DEAD/DEAH_box_helicase_dom"/>
</dbReference>
<protein>
    <recommendedName>
        <fullName evidence="2">ATP-dependent DNA helicase RecG</fullName>
        <ecNumber evidence="13">5.6.2.4</ecNumber>
    </recommendedName>
    <alternativeName>
        <fullName evidence="15">DNA branch migration protein RecG</fullName>
    </alternativeName>
    <alternativeName>
        <fullName evidence="16">Probable DNA 3'-5' helicase RecG</fullName>
    </alternativeName>
</protein>
<evidence type="ECO:0000256" key="7">
    <source>
        <dbReference type="ARBA" id="ARBA00022840"/>
    </source>
</evidence>
<sequence>MVSALCRQRESVLLQPATCLKGVGAAVAEKLARLNIITVSDLLFHLPLRYEDKTRLWPMSTLVPGQSALIEGEVVKTTVQTARSRVLVSTLREQDNEITLRFFRFSRFHQQRLTPGIRIRCYGDVQHYASGLQMIHPETQLVKADAAELDTHLTPVYPLVDGLGQSTIRKMVDQALAMLPIEKERAGFCLELLPQKLLDQFSMPTLTAALRFIHKPDVDASLVQINATRHPSQQRIIYEELLAHHLSLRELKLRTERNQAPELNARPRLRMQLEANLPFSPTSAQRRVTTEIAADMQKNYPMQRLLQGDVGSGKTLVATLALLQAVESDYQAALMVPTELLAEQHFQNIRACCETLGVRVLMLGASMKAADKVEVRNKMSLGEVDIIVGTHALFQNEVCFKRLGLIVVDEQHRFGVHQRMALREKGVAEGMAPHQLIMTATPIPRTLAMTAYADLDLSTIDELPPGRQAIDTVVIADTRRAAVVARIREACTTGRQAYWVCSLVEESEVLQCQAAEDTAVSLAEMIPEIKVGLIHGRQKSQEKEEVMMAFRRGEINLLVATTVIEVGVDVPNASLMVIENAERFGLAQLHQLRGRVGRGDIKSACVMLYRGPLSRLARSRLEIMRESTDGFEIAQRDLELRGPGDVLGARQSGLAQLKIADLTRDQALFPAVEQGAQVILDQHAEVIPLLVQRWLKGSEQYGQV</sequence>
<dbReference type="PANTHER" id="PTHR47964">
    <property type="entry name" value="ATP-DEPENDENT DNA HELICASE HOMOLOG RECG, CHLOROPLASTIC"/>
    <property type="match status" value="1"/>
</dbReference>
<evidence type="ECO:0000256" key="13">
    <source>
        <dbReference type="ARBA" id="ARBA00034808"/>
    </source>
</evidence>
<organism evidence="19">
    <name type="scientific">hydrothermal vent metagenome</name>
    <dbReference type="NCBI Taxonomy" id="652676"/>
    <lineage>
        <taxon>unclassified sequences</taxon>
        <taxon>metagenomes</taxon>
        <taxon>ecological metagenomes</taxon>
    </lineage>
</organism>
<dbReference type="Pfam" id="PF17191">
    <property type="entry name" value="RecG_wedge"/>
    <property type="match status" value="1"/>
</dbReference>
<keyword evidence="9" id="KW-0233">DNA recombination</keyword>
<evidence type="ECO:0000256" key="12">
    <source>
        <dbReference type="ARBA" id="ARBA00034617"/>
    </source>
</evidence>
<dbReference type="PROSITE" id="PS51194">
    <property type="entry name" value="HELICASE_CTER"/>
    <property type="match status" value="1"/>
</dbReference>
<evidence type="ECO:0000256" key="15">
    <source>
        <dbReference type="ARBA" id="ARBA00049803"/>
    </source>
</evidence>